<keyword evidence="2" id="KW-1185">Reference proteome</keyword>
<evidence type="ECO:0000313" key="3">
    <source>
        <dbReference type="WBParaSite" id="nRc.2.0.1.t09849-RA"/>
    </source>
</evidence>
<evidence type="ECO:0000256" key="1">
    <source>
        <dbReference type="SAM" id="MobiDB-lite"/>
    </source>
</evidence>
<feature type="region of interest" description="Disordered" evidence="1">
    <location>
        <begin position="1"/>
        <end position="31"/>
    </location>
</feature>
<protein>
    <submittedName>
        <fullName evidence="3">Uncharacterized protein</fullName>
    </submittedName>
</protein>
<name>A0A915I6T3_ROMCU</name>
<sequence>MKNVDDETLIEDGTNNDPYEKEDDGDNVADDDDEQTFVLQDELIKYCNIDVDILLKACMKFRDLFMATVDPFENC</sequence>
<feature type="compositionally biased region" description="Acidic residues" evidence="1">
    <location>
        <begin position="20"/>
        <end position="31"/>
    </location>
</feature>
<dbReference type="Proteomes" id="UP000887565">
    <property type="component" value="Unplaced"/>
</dbReference>
<dbReference type="WBParaSite" id="nRc.2.0.1.t09849-RA">
    <property type="protein sequence ID" value="nRc.2.0.1.t09849-RA"/>
    <property type="gene ID" value="nRc.2.0.1.g09849"/>
</dbReference>
<reference evidence="3" key="1">
    <citation type="submission" date="2022-11" db="UniProtKB">
        <authorList>
            <consortium name="WormBaseParasite"/>
        </authorList>
    </citation>
    <scope>IDENTIFICATION</scope>
</reference>
<dbReference type="AlphaFoldDB" id="A0A915I6T3"/>
<feature type="compositionally biased region" description="Acidic residues" evidence="1">
    <location>
        <begin position="1"/>
        <end position="10"/>
    </location>
</feature>
<proteinExistence type="predicted"/>
<organism evidence="2 3">
    <name type="scientific">Romanomermis culicivorax</name>
    <name type="common">Nematode worm</name>
    <dbReference type="NCBI Taxonomy" id="13658"/>
    <lineage>
        <taxon>Eukaryota</taxon>
        <taxon>Metazoa</taxon>
        <taxon>Ecdysozoa</taxon>
        <taxon>Nematoda</taxon>
        <taxon>Enoplea</taxon>
        <taxon>Dorylaimia</taxon>
        <taxon>Mermithida</taxon>
        <taxon>Mermithoidea</taxon>
        <taxon>Mermithidae</taxon>
        <taxon>Romanomermis</taxon>
    </lineage>
</organism>
<accession>A0A915I6T3</accession>
<evidence type="ECO:0000313" key="2">
    <source>
        <dbReference type="Proteomes" id="UP000887565"/>
    </source>
</evidence>